<keyword evidence="6 11" id="KW-0472">Membrane</keyword>
<comment type="function">
    <text evidence="11">Mediates the reversible addition of palmitate to target proteins, thereby regulating their membrane association and biological function.</text>
</comment>
<dbReference type="HAMAP" id="MF_03199">
    <property type="entry name" value="DHHC_PAT_PFA4"/>
    <property type="match status" value="1"/>
</dbReference>
<dbReference type="GO" id="GO:0019706">
    <property type="term" value="F:protein-cysteine S-palmitoyltransferase activity"/>
    <property type="evidence" value="ECO:0007669"/>
    <property type="project" value="UniProtKB-UniRule"/>
</dbReference>
<reference evidence="15" key="1">
    <citation type="submission" date="2020-01" db="EMBL/GenBank/DDBJ databases">
        <authorList>
            <consortium name="DOE Joint Genome Institute"/>
            <person name="Haridas S."/>
            <person name="Albert R."/>
            <person name="Binder M."/>
            <person name="Bloem J."/>
            <person name="Labutti K."/>
            <person name="Salamov A."/>
            <person name="Andreopoulos B."/>
            <person name="Baker S.E."/>
            <person name="Barry K."/>
            <person name="Bills G."/>
            <person name="Bluhm B.H."/>
            <person name="Cannon C."/>
            <person name="Castanera R."/>
            <person name="Culley D.E."/>
            <person name="Daum C."/>
            <person name="Ezra D."/>
            <person name="Gonzalez J.B."/>
            <person name="Henrissat B."/>
            <person name="Kuo A."/>
            <person name="Liang C."/>
            <person name="Lipzen A."/>
            <person name="Lutzoni F."/>
            <person name="Magnuson J."/>
            <person name="Mondo S."/>
            <person name="Nolan M."/>
            <person name="Ohm R."/>
            <person name="Pangilinan J."/>
            <person name="Park H.-J."/>
            <person name="Ramirez L."/>
            <person name="Alfaro M."/>
            <person name="Sun H."/>
            <person name="Tritt A."/>
            <person name="Yoshinaga Y."/>
            <person name="Zwiers L.-H."/>
            <person name="Turgeon B.G."/>
            <person name="Goodwin S.B."/>
            <person name="Spatafora J.W."/>
            <person name="Crous P.W."/>
            <person name="Grigoriev I.V."/>
        </authorList>
    </citation>
    <scope>NUCLEOTIDE SEQUENCE</scope>
    <source>
        <strain evidence="15">CBS 394.84</strain>
    </source>
</reference>
<keyword evidence="9 11" id="KW-0012">Acyltransferase</keyword>
<dbReference type="EC" id="2.3.1.225" evidence="11"/>
<evidence type="ECO:0000256" key="5">
    <source>
        <dbReference type="ARBA" id="ARBA00022989"/>
    </source>
</evidence>
<keyword evidence="3 11" id="KW-0812">Transmembrane</keyword>
<dbReference type="OrthoDB" id="331948at2759"/>
<evidence type="ECO:0000256" key="6">
    <source>
        <dbReference type="ARBA" id="ARBA00023136"/>
    </source>
</evidence>
<evidence type="ECO:0000313" key="16">
    <source>
        <dbReference type="Proteomes" id="UP000800039"/>
    </source>
</evidence>
<evidence type="ECO:0000256" key="4">
    <source>
        <dbReference type="ARBA" id="ARBA00022824"/>
    </source>
</evidence>
<feature type="compositionally biased region" description="Acidic residues" evidence="13">
    <location>
        <begin position="372"/>
        <end position="381"/>
    </location>
</feature>
<comment type="domain">
    <text evidence="11 12">The DHHC domain is required for palmitoyltransferase activity.</text>
</comment>
<dbReference type="Pfam" id="PF01529">
    <property type="entry name" value="DHHC"/>
    <property type="match status" value="1"/>
</dbReference>
<evidence type="ECO:0000313" key="15">
    <source>
        <dbReference type="EMBL" id="KAF1839948.1"/>
    </source>
</evidence>
<evidence type="ECO:0000256" key="9">
    <source>
        <dbReference type="ARBA" id="ARBA00023315"/>
    </source>
</evidence>
<proteinExistence type="inferred from homology"/>
<feature type="region of interest" description="Disordered" evidence="13">
    <location>
        <begin position="372"/>
        <end position="405"/>
    </location>
</feature>
<protein>
    <recommendedName>
        <fullName evidence="11">Palmitoyltransferase PFA4</fullName>
        <ecNumber evidence="11">2.3.1.225</ecNumber>
    </recommendedName>
    <alternativeName>
        <fullName evidence="11">Protein S-acyltransferase</fullName>
        <shortName evidence="11">PAT</shortName>
    </alternativeName>
    <alternativeName>
        <fullName evidence="11">Protein fatty acyltransferase 4</fullName>
    </alternativeName>
</protein>
<evidence type="ECO:0000256" key="10">
    <source>
        <dbReference type="ARBA" id="ARBA00048048"/>
    </source>
</evidence>
<keyword evidence="16" id="KW-1185">Reference proteome</keyword>
<feature type="compositionally biased region" description="Basic and acidic residues" evidence="13">
    <location>
        <begin position="382"/>
        <end position="405"/>
    </location>
</feature>
<evidence type="ECO:0000256" key="2">
    <source>
        <dbReference type="ARBA" id="ARBA00022679"/>
    </source>
</evidence>
<feature type="transmembrane region" description="Helical" evidence="11 12">
    <location>
        <begin position="140"/>
        <end position="159"/>
    </location>
</feature>
<sequence length="448" mass="50849">MELSRLAVPSVYGLIFFLGYPSQWMLMYLEPGPLTKNELIAANLVLILIFTTYTKSVFVDPGTVPKDWAGKKEFGNANGTMAEKEAVGKSRKWCRKCDAAKPPRAHHCKECKRCIPKMDHHCPWTANCVSHTTFPHFLRFLFYTTIGLSFLESLLFTRISQLWSDRDMPSYLGPNSFQLGHLFTTLVANSITLFALGVLFIRNLWCLAVNTTTIEGWEIERHRTLLRRARHFGGYLEGGDGTKIRIKKQEFPYDIGIWANIVQGMGSANPIAWFNPLAPTPSLQSGLLFASNGFEDADTTWPPPDPDRAYRRYDTAVNADAFTFQESALDAQETLAAFKARQAEDEVRRRKPFLERAEASLANQRVEQWNGAEDDGYEYGEDEVKDRYGSGEHEGEEGWRNSEGERLKDFGLDEEVEFYDEHEDEIPLSELLARRKAASGSSSAYDYS</sequence>
<feature type="transmembrane region" description="Helical" evidence="11 12">
    <location>
        <begin position="6"/>
        <end position="27"/>
    </location>
</feature>
<evidence type="ECO:0000259" key="14">
    <source>
        <dbReference type="Pfam" id="PF01529"/>
    </source>
</evidence>
<evidence type="ECO:0000256" key="3">
    <source>
        <dbReference type="ARBA" id="ARBA00022692"/>
    </source>
</evidence>
<comment type="caution">
    <text evidence="15">The sequence shown here is derived from an EMBL/GenBank/DDBJ whole genome shotgun (WGS) entry which is preliminary data.</text>
</comment>
<comment type="similarity">
    <text evidence="11">Belongs to the DHHC palmitoyltransferase family. PFA4 subfamily.</text>
</comment>
<evidence type="ECO:0000256" key="7">
    <source>
        <dbReference type="ARBA" id="ARBA00023139"/>
    </source>
</evidence>
<dbReference type="AlphaFoldDB" id="A0A9P4L3N1"/>
<dbReference type="PANTHER" id="PTHR12246">
    <property type="entry name" value="PALMITOYLTRANSFERASE ZDHHC16"/>
    <property type="match status" value="1"/>
</dbReference>
<keyword evidence="2 11" id="KW-0808">Transferase</keyword>
<evidence type="ECO:0000256" key="12">
    <source>
        <dbReference type="RuleBase" id="RU079119"/>
    </source>
</evidence>
<organism evidence="15 16">
    <name type="scientific">Cucurbitaria berberidis CBS 394.84</name>
    <dbReference type="NCBI Taxonomy" id="1168544"/>
    <lineage>
        <taxon>Eukaryota</taxon>
        <taxon>Fungi</taxon>
        <taxon>Dikarya</taxon>
        <taxon>Ascomycota</taxon>
        <taxon>Pezizomycotina</taxon>
        <taxon>Dothideomycetes</taxon>
        <taxon>Pleosporomycetidae</taxon>
        <taxon>Pleosporales</taxon>
        <taxon>Pleosporineae</taxon>
        <taxon>Cucurbitariaceae</taxon>
        <taxon>Cucurbitaria</taxon>
    </lineage>
</organism>
<comment type="catalytic activity">
    <reaction evidence="10 11 12">
        <text>L-cysteinyl-[protein] + hexadecanoyl-CoA = S-hexadecanoyl-L-cysteinyl-[protein] + CoA</text>
        <dbReference type="Rhea" id="RHEA:36683"/>
        <dbReference type="Rhea" id="RHEA-COMP:10131"/>
        <dbReference type="Rhea" id="RHEA-COMP:11032"/>
        <dbReference type="ChEBI" id="CHEBI:29950"/>
        <dbReference type="ChEBI" id="CHEBI:57287"/>
        <dbReference type="ChEBI" id="CHEBI:57379"/>
        <dbReference type="ChEBI" id="CHEBI:74151"/>
        <dbReference type="EC" id="2.3.1.225"/>
    </reaction>
</comment>
<dbReference type="InterPro" id="IPR001594">
    <property type="entry name" value="Palmitoyltrfase_DHHC"/>
</dbReference>
<dbReference type="InterPro" id="IPR039859">
    <property type="entry name" value="PFA4/ZDH16/20/ERF2-like"/>
</dbReference>
<evidence type="ECO:0000256" key="8">
    <source>
        <dbReference type="ARBA" id="ARBA00023288"/>
    </source>
</evidence>
<name>A0A9P4L3N1_9PLEO</name>
<keyword evidence="4 11" id="KW-0256">Endoplasmic reticulum</keyword>
<feature type="transmembrane region" description="Helical" evidence="11 12">
    <location>
        <begin position="39"/>
        <end position="58"/>
    </location>
</feature>
<dbReference type="GO" id="GO:0005789">
    <property type="term" value="C:endoplasmic reticulum membrane"/>
    <property type="evidence" value="ECO:0007669"/>
    <property type="project" value="UniProtKB-SubCell"/>
</dbReference>
<dbReference type="Proteomes" id="UP000800039">
    <property type="component" value="Unassembled WGS sequence"/>
</dbReference>
<gene>
    <name evidence="11" type="primary">PFA4</name>
    <name evidence="15" type="ORF">K460DRAFT_381454</name>
</gene>
<dbReference type="EMBL" id="ML976621">
    <property type="protein sequence ID" value="KAF1839948.1"/>
    <property type="molecule type" value="Genomic_DNA"/>
</dbReference>
<feature type="active site" description="S-palmitoyl cysteine intermediate" evidence="11">
    <location>
        <position position="122"/>
    </location>
</feature>
<keyword evidence="7 11" id="KW-0564">Palmitate</keyword>
<dbReference type="InterPro" id="IPR033682">
    <property type="entry name" value="PFA4"/>
</dbReference>
<keyword evidence="5 11" id="KW-1133">Transmembrane helix</keyword>
<evidence type="ECO:0000256" key="13">
    <source>
        <dbReference type="SAM" id="MobiDB-lite"/>
    </source>
</evidence>
<keyword evidence="8 11" id="KW-0449">Lipoprotein</keyword>
<accession>A0A9P4L3N1</accession>
<evidence type="ECO:0000256" key="11">
    <source>
        <dbReference type="HAMAP-Rule" id="MF_03199"/>
    </source>
</evidence>
<evidence type="ECO:0000256" key="1">
    <source>
        <dbReference type="ARBA" id="ARBA00004141"/>
    </source>
</evidence>
<feature type="domain" description="Palmitoyltransferase DHHC" evidence="14">
    <location>
        <begin position="89"/>
        <end position="218"/>
    </location>
</feature>
<feature type="transmembrane region" description="Helical" evidence="11 12">
    <location>
        <begin position="179"/>
        <end position="201"/>
    </location>
</feature>
<comment type="subcellular location">
    <subcellularLocation>
        <location evidence="11">Endoplasmic reticulum membrane</location>
        <topology evidence="11">Multi-pass membrane protein</topology>
    </subcellularLocation>
    <subcellularLocation>
        <location evidence="1">Membrane</location>
        <topology evidence="1">Multi-pass membrane protein</topology>
    </subcellularLocation>
</comment>
<dbReference type="PROSITE" id="PS50216">
    <property type="entry name" value="DHHC"/>
    <property type="match status" value="1"/>
</dbReference>